<evidence type="ECO:0000256" key="1">
    <source>
        <dbReference type="SAM" id="Phobius"/>
    </source>
</evidence>
<sequence length="76" mass="8538">MVGHSGGSTVCYASITLQFIISMLLVWNALSEDEKDETFPQVTPNFIVELHSRSSSYPSCHKKMLWWVNGGIEEGF</sequence>
<dbReference type="OrthoDB" id="2305086at2759"/>
<proteinExistence type="predicted"/>
<accession>A0A397HK17</accession>
<protein>
    <submittedName>
        <fullName evidence="2">Uncharacterized protein</fullName>
    </submittedName>
</protein>
<keyword evidence="1" id="KW-0472">Membrane</keyword>
<reference evidence="2 3" key="1">
    <citation type="submission" date="2018-08" db="EMBL/GenBank/DDBJ databases">
        <title>Genome and evolution of the arbuscular mycorrhizal fungus Diversispora epigaea (formerly Glomus versiforme) and its bacterial endosymbionts.</title>
        <authorList>
            <person name="Sun X."/>
            <person name="Fei Z."/>
            <person name="Harrison M."/>
        </authorList>
    </citation>
    <scope>NUCLEOTIDE SEQUENCE [LARGE SCALE GENOMIC DNA]</scope>
    <source>
        <strain evidence="2 3">IT104</strain>
    </source>
</reference>
<evidence type="ECO:0000313" key="3">
    <source>
        <dbReference type="Proteomes" id="UP000266861"/>
    </source>
</evidence>
<evidence type="ECO:0000313" key="2">
    <source>
        <dbReference type="EMBL" id="RHZ63317.1"/>
    </source>
</evidence>
<dbReference type="AlphaFoldDB" id="A0A397HK17"/>
<name>A0A397HK17_9GLOM</name>
<dbReference type="InterPro" id="IPR011335">
    <property type="entry name" value="Restrct_endonuc-II-like"/>
</dbReference>
<dbReference type="Proteomes" id="UP000266861">
    <property type="component" value="Unassembled WGS sequence"/>
</dbReference>
<dbReference type="EMBL" id="PQFF01000302">
    <property type="protein sequence ID" value="RHZ63317.1"/>
    <property type="molecule type" value="Genomic_DNA"/>
</dbReference>
<keyword evidence="1" id="KW-0812">Transmembrane</keyword>
<organism evidence="2 3">
    <name type="scientific">Diversispora epigaea</name>
    <dbReference type="NCBI Taxonomy" id="1348612"/>
    <lineage>
        <taxon>Eukaryota</taxon>
        <taxon>Fungi</taxon>
        <taxon>Fungi incertae sedis</taxon>
        <taxon>Mucoromycota</taxon>
        <taxon>Glomeromycotina</taxon>
        <taxon>Glomeromycetes</taxon>
        <taxon>Diversisporales</taxon>
        <taxon>Diversisporaceae</taxon>
        <taxon>Diversispora</taxon>
    </lineage>
</organism>
<dbReference type="GO" id="GO:0006302">
    <property type="term" value="P:double-strand break repair"/>
    <property type="evidence" value="ECO:0007669"/>
    <property type="project" value="UniProtKB-ARBA"/>
</dbReference>
<comment type="caution">
    <text evidence="2">The sequence shown here is derived from an EMBL/GenBank/DDBJ whole genome shotgun (WGS) entry which is preliminary data.</text>
</comment>
<keyword evidence="3" id="KW-1185">Reference proteome</keyword>
<keyword evidence="1" id="KW-1133">Transmembrane helix</keyword>
<feature type="transmembrane region" description="Helical" evidence="1">
    <location>
        <begin position="12"/>
        <end position="30"/>
    </location>
</feature>
<gene>
    <name evidence="2" type="ORF">Glove_330g28</name>
</gene>
<dbReference type="SUPFAM" id="SSF52980">
    <property type="entry name" value="Restriction endonuclease-like"/>
    <property type="match status" value="1"/>
</dbReference>